<dbReference type="GO" id="GO:0016020">
    <property type="term" value="C:membrane"/>
    <property type="evidence" value="ECO:0007669"/>
    <property type="project" value="UniProtKB-SubCell"/>
</dbReference>
<accession>A0A9D4U3Y8</accession>
<evidence type="ECO:0000313" key="10">
    <source>
        <dbReference type="Proteomes" id="UP000886520"/>
    </source>
</evidence>
<evidence type="ECO:0000256" key="4">
    <source>
        <dbReference type="ARBA" id="ARBA00022692"/>
    </source>
</evidence>
<gene>
    <name evidence="9" type="ORF">GOP47_0023583</name>
</gene>
<comment type="caution">
    <text evidence="9">The sequence shown here is derived from an EMBL/GenBank/DDBJ whole genome shotgun (WGS) entry which is preliminary data.</text>
</comment>
<keyword evidence="4 8" id="KW-0812">Transmembrane</keyword>
<keyword evidence="3" id="KW-0813">Transport</keyword>
<comment type="similarity">
    <text evidence="2">Belongs to the YSL (TC 2.A.67.2) family.</text>
</comment>
<dbReference type="GO" id="GO:0035673">
    <property type="term" value="F:oligopeptide transmembrane transporter activity"/>
    <property type="evidence" value="ECO:0007669"/>
    <property type="project" value="InterPro"/>
</dbReference>
<evidence type="ECO:0000256" key="5">
    <source>
        <dbReference type="ARBA" id="ARBA00022989"/>
    </source>
</evidence>
<dbReference type="PANTHER" id="PTHR31645">
    <property type="entry name" value="OLIGOPEPTIDE TRANSPORTER YGL114W-RELATED"/>
    <property type="match status" value="1"/>
</dbReference>
<evidence type="ECO:0000313" key="9">
    <source>
        <dbReference type="EMBL" id="KAI5061078.1"/>
    </source>
</evidence>
<proteinExistence type="inferred from homology"/>
<feature type="region of interest" description="Disordered" evidence="7">
    <location>
        <begin position="14"/>
        <end position="52"/>
    </location>
</feature>
<dbReference type="AlphaFoldDB" id="A0A9D4U3Y8"/>
<feature type="compositionally biased region" description="Acidic residues" evidence="7">
    <location>
        <begin position="19"/>
        <end position="37"/>
    </location>
</feature>
<keyword evidence="5 8" id="KW-1133">Transmembrane helix</keyword>
<feature type="transmembrane region" description="Helical" evidence="8">
    <location>
        <begin position="511"/>
        <end position="532"/>
    </location>
</feature>
<dbReference type="NCBIfam" id="TIGR00728">
    <property type="entry name" value="OPT_sfam"/>
    <property type="match status" value="1"/>
</dbReference>
<feature type="transmembrane region" description="Helical" evidence="8">
    <location>
        <begin position="407"/>
        <end position="434"/>
    </location>
</feature>
<feature type="transmembrane region" description="Helical" evidence="8">
    <location>
        <begin position="229"/>
        <end position="248"/>
    </location>
</feature>
<name>A0A9D4U3Y8_ADICA</name>
<dbReference type="OrthoDB" id="627262at2759"/>
<dbReference type="InterPro" id="IPR045035">
    <property type="entry name" value="YSL-like"/>
</dbReference>
<evidence type="ECO:0000256" key="8">
    <source>
        <dbReference type="SAM" id="Phobius"/>
    </source>
</evidence>
<feature type="transmembrane region" description="Helical" evidence="8">
    <location>
        <begin position="342"/>
        <end position="362"/>
    </location>
</feature>
<protein>
    <submittedName>
        <fullName evidence="9">Uncharacterized protein</fullName>
    </submittedName>
</protein>
<dbReference type="InterPro" id="IPR004813">
    <property type="entry name" value="OPT"/>
</dbReference>
<sequence>MEVVRRCKRGYAQCRPGQEDEDGGEEVEAETTEEEETGGGVSTRANTKQQERENTSLEQFLGCSEIPPWWDQISFRGVFENTVIQTCIVACYGVAYSGGFSTYLLAMDQRTSDIVSTGFLGLVAVVPLRKILIIDYKLTYPSGTATAVLINSFFTPHGYTKAQKQIRSLLKWFSLSFLFSFFKWNFSGPQGQCGFDNFPSFGFKAYDSKFFFDFNLTYVGAGMICPHNVNFSLLFGGVFSWGILWPFISSRAGDWYPADATGSNLQGLYGYKVFIAISLILGDGLYNFVNATYAMLPALYKKSSRRYSNLPIANNDTGGDESSYDEQLRIDFFLKDSLSLKMAGLCYIGLALISVGLVLNIFKEMKWYYVLVSYCISPILGFCNAYGCGMTNWSPISSYGKVFLFTFSYWAGSQGGVIVGLVSCGLVMVIVSSAADLMQDFKTGYLTLTSPKSMLASQVLGTVIGCFVAPTTFWIFWKAFPIGKEDGDYPAPYAVIFREMALLGVRGFSSLPQHCLLFSSLFFVLAIIINIVRDSVPPRVARFIPIPMAMALPFFIGSYFAVDMCIGSIIVIVWGKLNSVKADLCVPSMASGLMCGDGVWTLFSAILALAKTQAPICMYFIASETFANLTLPSY</sequence>
<feature type="transmembrane region" description="Helical" evidence="8">
    <location>
        <begin position="367"/>
        <end position="387"/>
    </location>
</feature>
<organism evidence="9 10">
    <name type="scientific">Adiantum capillus-veneris</name>
    <name type="common">Maidenhair fern</name>
    <dbReference type="NCBI Taxonomy" id="13818"/>
    <lineage>
        <taxon>Eukaryota</taxon>
        <taxon>Viridiplantae</taxon>
        <taxon>Streptophyta</taxon>
        <taxon>Embryophyta</taxon>
        <taxon>Tracheophyta</taxon>
        <taxon>Polypodiopsida</taxon>
        <taxon>Polypodiidae</taxon>
        <taxon>Polypodiales</taxon>
        <taxon>Pteridineae</taxon>
        <taxon>Pteridaceae</taxon>
        <taxon>Vittarioideae</taxon>
        <taxon>Adiantum</taxon>
    </lineage>
</organism>
<dbReference type="Pfam" id="PF03169">
    <property type="entry name" value="OPT"/>
    <property type="match status" value="1"/>
</dbReference>
<feature type="transmembrane region" description="Helical" evidence="8">
    <location>
        <begin position="269"/>
        <end position="289"/>
    </location>
</feature>
<feature type="transmembrane region" description="Helical" evidence="8">
    <location>
        <begin position="589"/>
        <end position="610"/>
    </location>
</feature>
<keyword evidence="6 8" id="KW-0472">Membrane</keyword>
<feature type="transmembrane region" description="Helical" evidence="8">
    <location>
        <begin position="169"/>
        <end position="186"/>
    </location>
</feature>
<evidence type="ECO:0000256" key="7">
    <source>
        <dbReference type="SAM" id="MobiDB-lite"/>
    </source>
</evidence>
<dbReference type="PANTHER" id="PTHR31645:SF76">
    <property type="entry name" value="METAL-NICOTIANAMINE TRANSPORTER YSL8-RELATED"/>
    <property type="match status" value="1"/>
</dbReference>
<keyword evidence="10" id="KW-1185">Reference proteome</keyword>
<evidence type="ECO:0000256" key="2">
    <source>
        <dbReference type="ARBA" id="ARBA00010276"/>
    </source>
</evidence>
<dbReference type="EMBL" id="JABFUD020000023">
    <property type="protein sequence ID" value="KAI5061078.1"/>
    <property type="molecule type" value="Genomic_DNA"/>
</dbReference>
<reference evidence="9" key="1">
    <citation type="submission" date="2021-01" db="EMBL/GenBank/DDBJ databases">
        <title>Adiantum capillus-veneris genome.</title>
        <authorList>
            <person name="Fang Y."/>
            <person name="Liao Q."/>
        </authorList>
    </citation>
    <scope>NUCLEOTIDE SEQUENCE</scope>
    <source>
        <strain evidence="9">H3</strain>
        <tissue evidence="9">Leaf</tissue>
    </source>
</reference>
<feature type="transmembrane region" description="Helical" evidence="8">
    <location>
        <begin position="455"/>
        <end position="477"/>
    </location>
</feature>
<feature type="transmembrane region" description="Helical" evidence="8">
    <location>
        <begin position="552"/>
        <end position="577"/>
    </location>
</feature>
<evidence type="ECO:0000256" key="6">
    <source>
        <dbReference type="ARBA" id="ARBA00023136"/>
    </source>
</evidence>
<evidence type="ECO:0000256" key="3">
    <source>
        <dbReference type="ARBA" id="ARBA00022448"/>
    </source>
</evidence>
<dbReference type="Proteomes" id="UP000886520">
    <property type="component" value="Chromosome 23"/>
</dbReference>
<evidence type="ECO:0000256" key="1">
    <source>
        <dbReference type="ARBA" id="ARBA00004141"/>
    </source>
</evidence>
<comment type="subcellular location">
    <subcellularLocation>
        <location evidence="1">Membrane</location>
        <topology evidence="1">Multi-pass membrane protein</topology>
    </subcellularLocation>
</comment>